<name>A0A9W8EHX1_9FUNG</name>
<reference evidence="5" key="1">
    <citation type="submission" date="2022-07" db="EMBL/GenBank/DDBJ databases">
        <title>Phylogenomic reconstructions and comparative analyses of Kickxellomycotina fungi.</title>
        <authorList>
            <person name="Reynolds N.K."/>
            <person name="Stajich J.E."/>
            <person name="Barry K."/>
            <person name="Grigoriev I.V."/>
            <person name="Crous P."/>
            <person name="Smith M.E."/>
        </authorList>
    </citation>
    <scope>NUCLEOTIDE SEQUENCE</scope>
    <source>
        <strain evidence="5">IMI 214461</strain>
    </source>
</reference>
<dbReference type="InterPro" id="IPR037141">
    <property type="entry name" value="NDT80_DNA-bd_dom_sf"/>
</dbReference>
<protein>
    <recommendedName>
        <fullName evidence="4">NDT80 domain-containing protein</fullName>
    </recommendedName>
</protein>
<feature type="DNA-binding region" description="NDT80" evidence="2">
    <location>
        <begin position="1"/>
        <end position="35"/>
    </location>
</feature>
<dbReference type="AlphaFoldDB" id="A0A9W8EHX1"/>
<comment type="caution">
    <text evidence="5">The sequence shown here is derived from an EMBL/GenBank/DDBJ whole genome shotgun (WGS) entry which is preliminary data.</text>
</comment>
<dbReference type="SUPFAM" id="SSF49417">
    <property type="entry name" value="p53-like transcription factors"/>
    <property type="match status" value="1"/>
</dbReference>
<dbReference type="InterPro" id="IPR008967">
    <property type="entry name" value="p53-like_TF_DNA-bd_sf"/>
</dbReference>
<evidence type="ECO:0000259" key="4">
    <source>
        <dbReference type="PROSITE" id="PS51517"/>
    </source>
</evidence>
<keyword evidence="1 2" id="KW-0238">DNA-binding</keyword>
<evidence type="ECO:0000256" key="1">
    <source>
        <dbReference type="ARBA" id="ARBA00023125"/>
    </source>
</evidence>
<evidence type="ECO:0000256" key="3">
    <source>
        <dbReference type="SAM" id="MobiDB-lite"/>
    </source>
</evidence>
<dbReference type="EMBL" id="JANBQF010000560">
    <property type="protein sequence ID" value="KAJ2000251.1"/>
    <property type="molecule type" value="Genomic_DNA"/>
</dbReference>
<feature type="domain" description="NDT80" evidence="4">
    <location>
        <begin position="1"/>
        <end position="35"/>
    </location>
</feature>
<dbReference type="InterPro" id="IPR024061">
    <property type="entry name" value="NDT80_DNA-bd_dom"/>
</dbReference>
<keyword evidence="6" id="KW-1185">Reference proteome</keyword>
<gene>
    <name evidence="5" type="ORF">H4R26_004699</name>
</gene>
<dbReference type="GO" id="GO:0003700">
    <property type="term" value="F:DNA-binding transcription factor activity"/>
    <property type="evidence" value="ECO:0007669"/>
    <property type="project" value="UniProtKB-UniRule"/>
</dbReference>
<dbReference type="GO" id="GO:0003677">
    <property type="term" value="F:DNA binding"/>
    <property type="evidence" value="ECO:0007669"/>
    <property type="project" value="UniProtKB-KW"/>
</dbReference>
<accession>A0A9W8EHX1</accession>
<feature type="compositionally biased region" description="Low complexity" evidence="3">
    <location>
        <begin position="107"/>
        <end position="120"/>
    </location>
</feature>
<dbReference type="Gene3D" id="2.60.40.1390">
    <property type="entry name" value="NDT80 DNA-binding domain"/>
    <property type="match status" value="1"/>
</dbReference>
<evidence type="ECO:0000313" key="5">
    <source>
        <dbReference type="EMBL" id="KAJ2000251.1"/>
    </source>
</evidence>
<proteinExistence type="predicted"/>
<evidence type="ECO:0000256" key="2">
    <source>
        <dbReference type="PROSITE-ProRule" id="PRU00850"/>
    </source>
</evidence>
<organism evidence="5 6">
    <name type="scientific">Coemansia thaxteri</name>
    <dbReference type="NCBI Taxonomy" id="2663907"/>
    <lineage>
        <taxon>Eukaryota</taxon>
        <taxon>Fungi</taxon>
        <taxon>Fungi incertae sedis</taxon>
        <taxon>Zoopagomycota</taxon>
        <taxon>Kickxellomycotina</taxon>
        <taxon>Kickxellomycetes</taxon>
        <taxon>Kickxellales</taxon>
        <taxon>Kickxellaceae</taxon>
        <taxon>Coemansia</taxon>
    </lineage>
</organism>
<feature type="region of interest" description="Disordered" evidence="3">
    <location>
        <begin position="107"/>
        <end position="140"/>
    </location>
</feature>
<evidence type="ECO:0000313" key="6">
    <source>
        <dbReference type="Proteomes" id="UP001150907"/>
    </source>
</evidence>
<dbReference type="OrthoDB" id="2288358at2759"/>
<feature type="non-terminal residue" evidence="5">
    <location>
        <position position="1"/>
    </location>
</feature>
<dbReference type="Proteomes" id="UP001150907">
    <property type="component" value="Unassembled WGS sequence"/>
</dbReference>
<dbReference type="PROSITE" id="PS51517">
    <property type="entry name" value="NDT80"/>
    <property type="match status" value="1"/>
</dbReference>
<sequence>LLADCDDGSRCLVASAESAPIVVRGRSPGHYADSGSTPAAGAAATAPVAEYIAPNGSAGPYPPPFALGAPPFQMHAPALHIHTPTLPSLYSSQAAAAAKQQHAFMLQQQQQQQLQQQQQQGLPPRPATPATCASDSATLV</sequence>
<feature type="compositionally biased region" description="Polar residues" evidence="3">
    <location>
        <begin position="131"/>
        <end position="140"/>
    </location>
</feature>